<feature type="region of interest" description="Disordered" evidence="1">
    <location>
        <begin position="56"/>
        <end position="77"/>
    </location>
</feature>
<dbReference type="EMBL" id="JAUKVY010000036">
    <property type="protein sequence ID" value="MDO1537187.1"/>
    <property type="molecule type" value="Genomic_DNA"/>
</dbReference>
<name>A0ABT8SGS0_9BURK</name>
<accession>A0ABT8SGS0</accession>
<dbReference type="RefSeq" id="WP_301815473.1">
    <property type="nucleotide sequence ID" value="NZ_JAUJZH010000036.1"/>
</dbReference>
<protein>
    <submittedName>
        <fullName evidence="2">Uncharacterized protein</fullName>
    </submittedName>
</protein>
<comment type="caution">
    <text evidence="2">The sequence shown here is derived from an EMBL/GenBank/DDBJ whole genome shotgun (WGS) entry which is preliminary data.</text>
</comment>
<evidence type="ECO:0000256" key="1">
    <source>
        <dbReference type="SAM" id="MobiDB-lite"/>
    </source>
</evidence>
<sequence>MTKSSSVTVAGTVPPDRRTPVGTAVDPMRQQQAWQHEMERAQLAGWFKVSTSTVKGGAVPASPPQLRTVPGSAPGETQRVGAMHRVARGAEAGVAPQAAAQEAPEAFSGRTAAAVAVAVARSSGVAEADAGLQDLPTSQSTPLARPVTPGASLAKMGIEPTLEAPACARPSMAQTAEPAPLRLHAEPHPRGQAVWIAMRADDEAMRAMLPGIVADLQRDMRGRGERLYQVVCNGELVWQDGAAIGAYETGSSGKPRVSYFNPDSPKEP</sequence>
<evidence type="ECO:0000313" key="3">
    <source>
        <dbReference type="Proteomes" id="UP001169027"/>
    </source>
</evidence>
<reference evidence="2" key="1">
    <citation type="submission" date="2023-06" db="EMBL/GenBank/DDBJ databases">
        <authorList>
            <person name="Jiang Y."/>
            <person name="Liu Q."/>
        </authorList>
    </citation>
    <scope>NUCLEOTIDE SEQUENCE</scope>
    <source>
        <strain evidence="2">CGMCC 1.12090</strain>
    </source>
</reference>
<keyword evidence="3" id="KW-1185">Reference proteome</keyword>
<gene>
    <name evidence="2" type="ORF">Q2T77_33465</name>
</gene>
<feature type="region of interest" description="Disordered" evidence="1">
    <location>
        <begin position="1"/>
        <end position="23"/>
    </location>
</feature>
<evidence type="ECO:0000313" key="2">
    <source>
        <dbReference type="EMBL" id="MDO1537187.1"/>
    </source>
</evidence>
<organism evidence="2 3">
    <name type="scientific">Variovorax ginsengisoli</name>
    <dbReference type="NCBI Taxonomy" id="363844"/>
    <lineage>
        <taxon>Bacteria</taxon>
        <taxon>Pseudomonadati</taxon>
        <taxon>Pseudomonadota</taxon>
        <taxon>Betaproteobacteria</taxon>
        <taxon>Burkholderiales</taxon>
        <taxon>Comamonadaceae</taxon>
        <taxon>Variovorax</taxon>
    </lineage>
</organism>
<proteinExistence type="predicted"/>
<dbReference type="Proteomes" id="UP001169027">
    <property type="component" value="Unassembled WGS sequence"/>
</dbReference>